<dbReference type="InterPro" id="IPR019775">
    <property type="entry name" value="WD40_repeat_CS"/>
</dbReference>
<dbReference type="Pfam" id="PF00400">
    <property type="entry name" value="WD40"/>
    <property type="match status" value="1"/>
</dbReference>
<gene>
    <name evidence="7" type="ORF">BCR36DRAFT_458663</name>
</gene>
<comment type="caution">
    <text evidence="7">The sequence shown here is derived from an EMBL/GenBank/DDBJ whole genome shotgun (WGS) entry which is preliminary data.</text>
</comment>
<organism evidence="7 8">
    <name type="scientific">Piromyces finnis</name>
    <dbReference type="NCBI Taxonomy" id="1754191"/>
    <lineage>
        <taxon>Eukaryota</taxon>
        <taxon>Fungi</taxon>
        <taxon>Fungi incertae sedis</taxon>
        <taxon>Chytridiomycota</taxon>
        <taxon>Chytridiomycota incertae sedis</taxon>
        <taxon>Neocallimastigomycetes</taxon>
        <taxon>Neocallimastigales</taxon>
        <taxon>Neocallimastigaceae</taxon>
        <taxon>Piromyces</taxon>
    </lineage>
</organism>
<feature type="coiled-coil region" evidence="4">
    <location>
        <begin position="1321"/>
        <end position="1385"/>
    </location>
</feature>
<dbReference type="InterPro" id="IPR006955">
    <property type="entry name" value="Uso1_p115_C"/>
</dbReference>
<feature type="compositionally biased region" description="Low complexity" evidence="5">
    <location>
        <begin position="226"/>
        <end position="240"/>
    </location>
</feature>
<evidence type="ECO:0000313" key="7">
    <source>
        <dbReference type="EMBL" id="ORX44553.1"/>
    </source>
</evidence>
<proteinExistence type="predicted"/>
<evidence type="ECO:0000256" key="2">
    <source>
        <dbReference type="ARBA" id="ARBA00022737"/>
    </source>
</evidence>
<feature type="compositionally biased region" description="Polar residues" evidence="5">
    <location>
        <begin position="141"/>
        <end position="151"/>
    </location>
</feature>
<keyword evidence="2" id="KW-0677">Repeat</keyword>
<evidence type="ECO:0000313" key="8">
    <source>
        <dbReference type="Proteomes" id="UP000193719"/>
    </source>
</evidence>
<feature type="region of interest" description="Disordered" evidence="5">
    <location>
        <begin position="180"/>
        <end position="283"/>
    </location>
</feature>
<feature type="compositionally biased region" description="Basic and acidic residues" evidence="5">
    <location>
        <begin position="253"/>
        <end position="269"/>
    </location>
</feature>
<reference evidence="7 8" key="1">
    <citation type="submission" date="2016-08" db="EMBL/GenBank/DDBJ databases">
        <title>Genomes of anaerobic fungi encode conserved fungal cellulosomes for biomass hydrolysis.</title>
        <authorList>
            <consortium name="DOE Joint Genome Institute"/>
            <person name="Haitjema C.H."/>
            <person name="Gilmore S.P."/>
            <person name="Henske J.K."/>
            <person name="Solomon K.V."/>
            <person name="De Groot R."/>
            <person name="Kuo A."/>
            <person name="Mondo S.J."/>
            <person name="Salamov A.A."/>
            <person name="Labutti K."/>
            <person name="Zhao Z."/>
            <person name="Chiniquy J."/>
            <person name="Barry K."/>
            <person name="Brewer H.M."/>
            <person name="Purvine S.O."/>
            <person name="Wright A.T."/>
            <person name="Boxma B."/>
            <person name="Van Alen T."/>
            <person name="Hackstein J.H."/>
            <person name="Baker S.E."/>
            <person name="Grigoriev I.V."/>
            <person name="O'Malley M.A."/>
        </authorList>
    </citation>
    <scope>NUCLEOTIDE SEQUENCE [LARGE SCALE GENOMIC DNA]</scope>
    <source>
        <strain evidence="8">finn</strain>
    </source>
</reference>
<evidence type="ECO:0000256" key="4">
    <source>
        <dbReference type="SAM" id="Coils"/>
    </source>
</evidence>
<reference evidence="7 8" key="2">
    <citation type="submission" date="2016-08" db="EMBL/GenBank/DDBJ databases">
        <title>Pervasive Adenine N6-methylation of Active Genes in Fungi.</title>
        <authorList>
            <consortium name="DOE Joint Genome Institute"/>
            <person name="Mondo S.J."/>
            <person name="Dannebaum R.O."/>
            <person name="Kuo R.C."/>
            <person name="Labutti K."/>
            <person name="Haridas S."/>
            <person name="Kuo A."/>
            <person name="Salamov A."/>
            <person name="Ahrendt S.R."/>
            <person name="Lipzen A."/>
            <person name="Sullivan W."/>
            <person name="Andreopoulos W.B."/>
            <person name="Clum A."/>
            <person name="Lindquist E."/>
            <person name="Daum C."/>
            <person name="Ramamoorthy G.K."/>
            <person name="Gryganskyi A."/>
            <person name="Culley D."/>
            <person name="Magnuson J.K."/>
            <person name="James T.Y."/>
            <person name="O'Malley M.A."/>
            <person name="Stajich J.E."/>
            <person name="Spatafora J.W."/>
            <person name="Visel A."/>
            <person name="Grigoriev I.V."/>
        </authorList>
    </citation>
    <scope>NUCLEOTIDE SEQUENCE [LARGE SCALE GENOMIC DNA]</scope>
    <source>
        <strain evidence="8">finn</strain>
    </source>
</reference>
<evidence type="ECO:0000256" key="5">
    <source>
        <dbReference type="SAM" id="MobiDB-lite"/>
    </source>
</evidence>
<dbReference type="InterPro" id="IPR036322">
    <property type="entry name" value="WD40_repeat_dom_sf"/>
</dbReference>
<feature type="repeat" description="WD" evidence="3">
    <location>
        <begin position="823"/>
        <end position="853"/>
    </location>
</feature>
<dbReference type="GO" id="GO:0016192">
    <property type="term" value="P:vesicle-mediated transport"/>
    <property type="evidence" value="ECO:0007669"/>
    <property type="project" value="InterPro"/>
</dbReference>
<feature type="coiled-coil region" evidence="4">
    <location>
        <begin position="1089"/>
        <end position="1138"/>
    </location>
</feature>
<evidence type="ECO:0000256" key="3">
    <source>
        <dbReference type="PROSITE-ProRule" id="PRU00221"/>
    </source>
</evidence>
<dbReference type="SMART" id="SM00320">
    <property type="entry name" value="WD40"/>
    <property type="match status" value="2"/>
</dbReference>
<feature type="compositionally biased region" description="Basic residues" evidence="5">
    <location>
        <begin position="191"/>
        <end position="201"/>
    </location>
</feature>
<protein>
    <submittedName>
        <fullName evidence="7">WD40 repeat-like protein</fullName>
    </submittedName>
</protein>
<dbReference type="InterPro" id="IPR001680">
    <property type="entry name" value="WD40_rpt"/>
</dbReference>
<sequence>MNETNVPLLNELENDSLEDMDLNFMADPWSDSGDSDNTNNSDDIKTANNLNLVGKKLEILKKETEGISPLKNESDKELISYSLNSSNKKHKFLKDEIISPHNINSTSPTHDLLKDVKMISLKTDLSLKLHGSPKDNEKLSFSKSNSPQNNETISHTTYVLSQSDDNDLISSDVYESSYNSSKITSPVTYTRKSRKSGKHSTHQIGHFNPDDIILKSSRKKNIRNNSPKSPMSSKPTFSSPVIIQDENNISSGIDKKSDISNSIDNKKELNPSSSIDSKQKSNEPQINILTIPIQSSTLDTNNNPQINISTIPVNSLLIQESNTIDNNIEFQINNQQEQQQQSTAIFEESQLNTTSVTGENFITSRNPKEEITSTYHHISTSTNKHQQYFSTSKEEQNIDGTVKDASQINTSTLQLNIDPNTLQTYIDKNNPNAQLQNIDPNDPQYNEKVNQQYALYYTQYGYNYGYGYGYGYGYTDGSIKPEMKEESTMTDAFEVTKYNMTEITNEKVKSVEILEQGVQTSYNDISKKVEKEDIGLQTEEIKLIDSSVLTEPDQRRPIYRQNDRIPDGVRLPTTIIEYDFLKDDDYLFSPLSSKELPLTIISKSKESLDAFNNNVSTNFVTDKNNKYICYINGKNINVIQEQKKFKFVLGGHSNNIISISITNVEDRYTRILSIDEEGVIIIHEFDENKSVFESGKLLQDFCTVILAIRSNEYKLYCATFQPSNPNAFVVGTNMKCALYFNIDNSLWKRKINIEDDEETESSDTLSSDSSDSLDEETRRIKKEYRIKRKEKKKEKRRRKIVQKKEQARDDRLKNGIKAIKLVHECDVRCLAFNTDGSILATGGEDGLVRLWNIGDISNFQLPFFYFSPLSNHKDQKTIGSAKPINSLEFICYDNKYGVDSLLIVSSNKNRRIQVLDTFDLNVLHELNLGHKTIWKWDEKMKCLLTYKSNEPMLFSFHLYAPVIKEDAEEIQSPLKLKSKIDFKKSLQAFKFYCACPFNFDGVQFDYAIGWKLNKPIHSITIKQGKTINSLNKEASNKWYILNRHNSSIETCEVKDSLIAPECRTACPLLGSLQWNIDEAWEEVRVKREALQWEDLKEELESDMKIERERWEKDFKEKQDSWERQAKKLKEKLEKEKHTFLNDEIRAVVEKELRVICEPKVLADLNNELRGSLEEELKGSIEDELRKECKPKIVEKLTNELQERLSVECRDRIAKKLEENLEQEVRMNLERQIRKEYEPIIKENIRNELEESIRDEIEQEIRSKHKSDIIQKISDEMKEEVCKKLKEEMKDSIHKELKDQMKDDVKISLEKEIHNEYEQIFLTTNEQELEKKNKAINDEMNQKRKEMDDKLKEIEKEIEEKRSYMEQEIIQKRQQLEQDIRNQIENDYRNKLEKEINEDINSMRNTLEMGLMKEIEIKKAELENNLRQEISQQLINELKPKVRSQLQSELIVTNVTVSNNETYEEQIKKLKQENQNMEKDHEDLLICLYDMEEKVNKYRNRLKSFGVLTDDESDTEQENEDEYDKEDEEGKEIYFKRDHEEQSELLEVTQKVISPIVRENESNNTAQSLLASESQATKIPFTTHSISSILSFSTNIEDKSHVSKPNSPIKFNSDASSEFKILSPGVVIPKKSNEEFGFNNNSSVNNTLNNQPVSQSSLPIKTPLIFESTNLLIKQNNGEKKINDSPLSDAANLFTNIDNEWDLEYSAQLKVLSSNNNKSEVQTLNEDFSIIKNINNGFNLSYNPTSQQESSISLSEQIPFDEKDTNNINDEWDINNWDIGNEYISFDKEMSPEIKNIETTSNINGNTFNSLNKSNKNSSKPLSSNLSLTNWNNNIKSPHYNNVTNKNFESDNWNNNTITNSLFEKKIIQKNNNNNVGNYADSLFKNDNSSNNWLNKSKLPDSSKKSISPLMLGSNKFDIGQRTSQSIMSFSHSSFSHTNNK</sequence>
<feature type="compositionally biased region" description="Polar residues" evidence="5">
    <location>
        <begin position="270"/>
        <end position="283"/>
    </location>
</feature>
<keyword evidence="8" id="KW-1185">Reference proteome</keyword>
<dbReference type="Pfam" id="PF04871">
    <property type="entry name" value="Uso1_p115_C"/>
    <property type="match status" value="1"/>
</dbReference>
<name>A0A1Y1V2L9_9FUNG</name>
<accession>A0A1Y1V2L9</accession>
<dbReference type="GO" id="GO:0006886">
    <property type="term" value="P:intracellular protein transport"/>
    <property type="evidence" value="ECO:0007669"/>
    <property type="project" value="InterPro"/>
</dbReference>
<evidence type="ECO:0000259" key="6">
    <source>
        <dbReference type="Pfam" id="PF04871"/>
    </source>
</evidence>
<feature type="coiled-coil region" evidence="4">
    <location>
        <begin position="1411"/>
        <end position="1486"/>
    </location>
</feature>
<keyword evidence="4" id="KW-0175">Coiled coil</keyword>
<keyword evidence="1 3" id="KW-0853">WD repeat</keyword>
<dbReference type="EMBL" id="MCFH01000045">
    <property type="protein sequence ID" value="ORX44553.1"/>
    <property type="molecule type" value="Genomic_DNA"/>
</dbReference>
<dbReference type="OrthoDB" id="756370at2759"/>
<dbReference type="PROSITE" id="PS50294">
    <property type="entry name" value="WD_REPEATS_REGION"/>
    <property type="match status" value="1"/>
</dbReference>
<feature type="domain" description="Uso1/p115-like vesicle tethering protein C-terminal" evidence="6">
    <location>
        <begin position="1415"/>
        <end position="1522"/>
    </location>
</feature>
<dbReference type="Proteomes" id="UP000193719">
    <property type="component" value="Unassembled WGS sequence"/>
</dbReference>
<dbReference type="PANTHER" id="PTHR19848">
    <property type="entry name" value="WD40 REPEAT PROTEIN"/>
    <property type="match status" value="1"/>
</dbReference>
<dbReference type="PROSITE" id="PS50082">
    <property type="entry name" value="WD_REPEATS_2"/>
    <property type="match status" value="1"/>
</dbReference>
<dbReference type="STRING" id="1754191.A0A1Y1V2L9"/>
<dbReference type="PANTHER" id="PTHR19848:SF8">
    <property type="entry name" value="F-BOX AND WD REPEAT DOMAIN CONTAINING 7"/>
    <property type="match status" value="1"/>
</dbReference>
<dbReference type="SUPFAM" id="SSF50978">
    <property type="entry name" value="WD40 repeat-like"/>
    <property type="match status" value="1"/>
</dbReference>
<dbReference type="Gene3D" id="2.130.10.10">
    <property type="entry name" value="YVTN repeat-like/Quinoprotein amine dehydrogenase"/>
    <property type="match status" value="2"/>
</dbReference>
<dbReference type="InterPro" id="IPR015943">
    <property type="entry name" value="WD40/YVTN_repeat-like_dom_sf"/>
</dbReference>
<dbReference type="PROSITE" id="PS00678">
    <property type="entry name" value="WD_REPEATS_1"/>
    <property type="match status" value="1"/>
</dbReference>
<evidence type="ECO:0000256" key="1">
    <source>
        <dbReference type="ARBA" id="ARBA00022574"/>
    </source>
</evidence>
<feature type="region of interest" description="Disordered" evidence="5">
    <location>
        <begin position="1508"/>
        <end position="1529"/>
    </location>
</feature>
<feature type="region of interest" description="Disordered" evidence="5">
    <location>
        <begin position="132"/>
        <end position="151"/>
    </location>
</feature>